<dbReference type="AlphaFoldDB" id="A0A183S7T0"/>
<dbReference type="WBParaSite" id="SSLN_0000029501-mRNA-1">
    <property type="protein sequence ID" value="SSLN_0000029501-mRNA-1"/>
    <property type="gene ID" value="SSLN_0000029501"/>
</dbReference>
<dbReference type="Proteomes" id="UP000275846">
    <property type="component" value="Unassembled WGS sequence"/>
</dbReference>
<proteinExistence type="predicted"/>
<reference evidence="3" key="1">
    <citation type="submission" date="2016-06" db="UniProtKB">
        <authorList>
            <consortium name="WormBaseParasite"/>
        </authorList>
    </citation>
    <scope>IDENTIFICATION</scope>
</reference>
<dbReference type="OrthoDB" id="6271699at2759"/>
<evidence type="ECO:0000313" key="1">
    <source>
        <dbReference type="EMBL" id="VDL85353.1"/>
    </source>
</evidence>
<organism evidence="3">
    <name type="scientific">Schistocephalus solidus</name>
    <name type="common">Tapeworm</name>
    <dbReference type="NCBI Taxonomy" id="70667"/>
    <lineage>
        <taxon>Eukaryota</taxon>
        <taxon>Metazoa</taxon>
        <taxon>Spiralia</taxon>
        <taxon>Lophotrochozoa</taxon>
        <taxon>Platyhelminthes</taxon>
        <taxon>Cestoda</taxon>
        <taxon>Eucestoda</taxon>
        <taxon>Diphyllobothriidea</taxon>
        <taxon>Diphyllobothriidae</taxon>
        <taxon>Schistocephalus</taxon>
    </lineage>
</organism>
<accession>A0A183S7T0</accession>
<dbReference type="Gene3D" id="3.30.310.80">
    <property type="entry name" value="Kinase associated domain 1, KA1"/>
    <property type="match status" value="1"/>
</dbReference>
<evidence type="ECO:0000313" key="2">
    <source>
        <dbReference type="Proteomes" id="UP000275846"/>
    </source>
</evidence>
<keyword evidence="2" id="KW-1185">Reference proteome</keyword>
<protein>
    <submittedName>
        <fullName evidence="3">Aha1_N domain-containing protein</fullName>
    </submittedName>
</protein>
<gene>
    <name evidence="1" type="ORF">SSLN_LOCUS278</name>
</gene>
<dbReference type="EMBL" id="UYSU01000169">
    <property type="protein sequence ID" value="VDL85353.1"/>
    <property type="molecule type" value="Genomic_DNA"/>
</dbReference>
<evidence type="ECO:0000313" key="3">
    <source>
        <dbReference type="WBParaSite" id="SSLN_0000029501-mRNA-1"/>
    </source>
</evidence>
<name>A0A183S7T0_SCHSO</name>
<reference evidence="1 2" key="2">
    <citation type="submission" date="2018-11" db="EMBL/GenBank/DDBJ databases">
        <authorList>
            <consortium name="Pathogen Informatics"/>
        </authorList>
    </citation>
    <scope>NUCLEOTIDE SEQUENCE [LARGE SCALE GENOMIC DNA]</scope>
    <source>
        <strain evidence="1 2">NST_G2</strain>
    </source>
</reference>
<sequence>MEGIMTVLNSTQIEFTHIASNRVQCTWRVPMTLQETDIDSDVMPAPPELLALDLEVIFDEKTGPQSIKFKRLSGSIEDFRRESRKLLDRFHVAWGW</sequence>